<evidence type="ECO:0000256" key="4">
    <source>
        <dbReference type="ARBA" id="ARBA00022679"/>
    </source>
</evidence>
<evidence type="ECO:0000256" key="17">
    <source>
        <dbReference type="ARBA" id="ARBA00048679"/>
    </source>
</evidence>
<dbReference type="InterPro" id="IPR001245">
    <property type="entry name" value="Ser-Thr/Tyr_kinase_cat_dom"/>
</dbReference>
<evidence type="ECO:0000256" key="10">
    <source>
        <dbReference type="ARBA" id="ARBA00022840"/>
    </source>
</evidence>
<dbReference type="eggNOG" id="ENOG502QWDY">
    <property type="taxonomic scope" value="Eukaryota"/>
</dbReference>
<dbReference type="PROSITE" id="PS51473">
    <property type="entry name" value="GNK2"/>
    <property type="match status" value="2"/>
</dbReference>
<dbReference type="InterPro" id="IPR017441">
    <property type="entry name" value="Protein_kinase_ATP_BS"/>
</dbReference>
<dbReference type="InterPro" id="IPR038408">
    <property type="entry name" value="GNK2_sf"/>
</dbReference>
<comment type="catalytic activity">
    <reaction evidence="16">
        <text>L-threonyl-[protein] + ATP = O-phospho-L-threonyl-[protein] + ADP + H(+)</text>
        <dbReference type="Rhea" id="RHEA:46608"/>
        <dbReference type="Rhea" id="RHEA-COMP:11060"/>
        <dbReference type="Rhea" id="RHEA-COMP:11605"/>
        <dbReference type="ChEBI" id="CHEBI:15378"/>
        <dbReference type="ChEBI" id="CHEBI:30013"/>
        <dbReference type="ChEBI" id="CHEBI:30616"/>
        <dbReference type="ChEBI" id="CHEBI:61977"/>
        <dbReference type="ChEBI" id="CHEBI:456216"/>
        <dbReference type="EC" id="2.7.11.1"/>
    </reaction>
</comment>
<feature type="domain" description="Gnk2-homologous" evidence="21">
    <location>
        <begin position="148"/>
        <end position="254"/>
    </location>
</feature>
<dbReference type="Gene3D" id="3.30.430.20">
    <property type="entry name" value="Gnk2 domain, C-X8-C-X2-C motif"/>
    <property type="match status" value="2"/>
</dbReference>
<dbReference type="InParanoid" id="A0A061GFD2"/>
<accession>A0A061GFD2</accession>
<evidence type="ECO:0000313" key="22">
    <source>
        <dbReference type="EMBL" id="EOY28590.1"/>
    </source>
</evidence>
<evidence type="ECO:0000256" key="13">
    <source>
        <dbReference type="ARBA" id="ARBA00023157"/>
    </source>
</evidence>
<evidence type="ECO:0000256" key="9">
    <source>
        <dbReference type="ARBA" id="ARBA00022777"/>
    </source>
</evidence>
<dbReference type="PROSITE" id="PS50011">
    <property type="entry name" value="PROTEIN_KINASE_DOM"/>
    <property type="match status" value="1"/>
</dbReference>
<keyword evidence="3" id="KW-0723">Serine/threonine-protein kinase</keyword>
<dbReference type="EMBL" id="CM001884">
    <property type="protein sequence ID" value="EOY28590.1"/>
    <property type="molecule type" value="Genomic_DNA"/>
</dbReference>
<dbReference type="InterPro" id="IPR000719">
    <property type="entry name" value="Prot_kinase_dom"/>
</dbReference>
<keyword evidence="8 18" id="KW-0547">Nucleotide-binding</keyword>
<name>A0A061GFD2_THECC</name>
<keyword evidence="13" id="KW-1015">Disulfide bond</keyword>
<keyword evidence="4" id="KW-0808">Transferase</keyword>
<dbReference type="FunFam" id="3.30.430.20:FF:000002">
    <property type="entry name" value="Cysteine-rich receptor-like protein kinase 10"/>
    <property type="match status" value="1"/>
</dbReference>
<feature type="transmembrane region" description="Helical" evidence="19">
    <location>
        <begin position="276"/>
        <end position="299"/>
    </location>
</feature>
<feature type="binding site" evidence="18">
    <location>
        <position position="383"/>
    </location>
    <ligand>
        <name>ATP</name>
        <dbReference type="ChEBI" id="CHEBI:30616"/>
    </ligand>
</feature>
<keyword evidence="14" id="KW-0675">Receptor</keyword>
<dbReference type="InterPro" id="IPR008271">
    <property type="entry name" value="Ser/Thr_kinase_AS"/>
</dbReference>
<evidence type="ECO:0000256" key="5">
    <source>
        <dbReference type="ARBA" id="ARBA00022692"/>
    </source>
</evidence>
<evidence type="ECO:0000256" key="2">
    <source>
        <dbReference type="ARBA" id="ARBA00012513"/>
    </source>
</evidence>
<evidence type="ECO:0000256" key="19">
    <source>
        <dbReference type="SAM" id="Phobius"/>
    </source>
</evidence>
<keyword evidence="23" id="KW-1185">Reference proteome</keyword>
<evidence type="ECO:0000259" key="20">
    <source>
        <dbReference type="PROSITE" id="PS50011"/>
    </source>
</evidence>
<keyword evidence="5 19" id="KW-0812">Transmembrane</keyword>
<dbReference type="OMA" id="CNTNDAM"/>
<feature type="domain" description="Gnk2-homologous" evidence="21">
    <location>
        <begin position="40"/>
        <end position="141"/>
    </location>
</feature>
<keyword evidence="6" id="KW-0732">Signal</keyword>
<dbReference type="CDD" id="cd23509">
    <property type="entry name" value="Gnk2-like"/>
    <property type="match status" value="2"/>
</dbReference>
<dbReference type="PANTHER" id="PTHR27002:SF123">
    <property type="entry name" value="CYSTEINE-RICH RECEPTOR-LIKE PROTEIN KINASE 45"/>
    <property type="match status" value="1"/>
</dbReference>
<sequence>MQNVLQRKRKGKRKMGKYALSAMLLLILRLFVLFDEVSPNLLFTFCSENTNYTSNSTFENNLERVLEALPSNTSDTGFYSTSIGDGADQVYGRALCRGDVNTSLCRSCIENASQDIMNLCKTEEAIVWYDLCQVQYSFQNSSLMVYTGKYPESNKQETIISHPDHFNDVLTFLMNNISTKAAALSKIMFGFGEIKFNKKETIYGLVQCSRDISGSKCQTCLDSALGDLKACCYSRTGGTVLSRNCNVRFQMYHFYNASNSPLIYPKSAGDKWSSGMLVAVICATALVLALLIGSSVVYYRWKKRTQNDEAISQKALLYELASPRGVTITQEGELVTSQEFPFLDLPTIRAATDDFSDSNRLGQGGFGTVYKGVLADGKEVAVKRLSRRSWQGLEELKNEVILISKLQHKNLVRLLGCGIEGEEKLLIYEFMPNKSLDFFIFDPEKRPQLDWKTCFEIISGIARGLLYLHEDSRLKIIHRDLKPSNVLLDQDMVAKISDFGMARIFCENQNSANTKRVVGTYGYMAPEYAMEGLFSVKSDVFSFGVIVLEILCGQKNSGFYLTEHAQTLLAYAWQIWREGKELEIVDPFLLESCSKPEINRCFHVGLLCVQEDPADRPTMSDIVVVLGSDTDTIALPEPKRPAFSVGRVIAIDQSSMIDPSMNQMTVSDISAR</sequence>
<dbReference type="FunFam" id="3.30.200.20:FF:000195">
    <property type="entry name" value="G-type lectin S-receptor-like serine/threonine-protein kinase"/>
    <property type="match status" value="1"/>
</dbReference>
<evidence type="ECO:0000256" key="1">
    <source>
        <dbReference type="ARBA" id="ARBA00004167"/>
    </source>
</evidence>
<dbReference type="Proteomes" id="UP000026915">
    <property type="component" value="Chromosome 6"/>
</dbReference>
<dbReference type="PROSITE" id="PS00107">
    <property type="entry name" value="PROTEIN_KINASE_ATP"/>
    <property type="match status" value="1"/>
</dbReference>
<evidence type="ECO:0000313" key="23">
    <source>
        <dbReference type="Proteomes" id="UP000026915"/>
    </source>
</evidence>
<organism evidence="22 23">
    <name type="scientific">Theobroma cacao</name>
    <name type="common">Cacao</name>
    <name type="synonym">Cocoa</name>
    <dbReference type="NCBI Taxonomy" id="3641"/>
    <lineage>
        <taxon>Eukaryota</taxon>
        <taxon>Viridiplantae</taxon>
        <taxon>Streptophyta</taxon>
        <taxon>Embryophyta</taxon>
        <taxon>Tracheophyta</taxon>
        <taxon>Spermatophyta</taxon>
        <taxon>Magnoliopsida</taxon>
        <taxon>eudicotyledons</taxon>
        <taxon>Gunneridae</taxon>
        <taxon>Pentapetalae</taxon>
        <taxon>rosids</taxon>
        <taxon>malvids</taxon>
        <taxon>Malvales</taxon>
        <taxon>Malvaceae</taxon>
        <taxon>Byttnerioideae</taxon>
        <taxon>Theobroma</taxon>
    </lineage>
</organism>
<dbReference type="GO" id="GO:0005524">
    <property type="term" value="F:ATP binding"/>
    <property type="evidence" value="ECO:0007669"/>
    <property type="project" value="UniProtKB-UniRule"/>
</dbReference>
<protein>
    <recommendedName>
        <fullName evidence="2">non-specific serine/threonine protein kinase</fullName>
        <ecNumber evidence="2">2.7.11.1</ecNumber>
    </recommendedName>
</protein>
<keyword evidence="9" id="KW-0418">Kinase</keyword>
<dbReference type="Gene3D" id="3.30.200.20">
    <property type="entry name" value="Phosphorylase Kinase, domain 1"/>
    <property type="match status" value="1"/>
</dbReference>
<keyword evidence="10 18" id="KW-0067">ATP-binding</keyword>
<dbReference type="GO" id="GO:0007165">
    <property type="term" value="P:signal transduction"/>
    <property type="evidence" value="ECO:0000318"/>
    <property type="project" value="GO_Central"/>
</dbReference>
<keyword evidence="11 19" id="KW-1133">Transmembrane helix</keyword>
<evidence type="ECO:0000256" key="12">
    <source>
        <dbReference type="ARBA" id="ARBA00023136"/>
    </source>
</evidence>
<dbReference type="Gramene" id="EOY28590">
    <property type="protein sequence ID" value="EOY28590"/>
    <property type="gene ID" value="TCM_030149"/>
</dbReference>
<dbReference type="HOGENOM" id="CLU_000288_35_7_1"/>
<dbReference type="PANTHER" id="PTHR27002">
    <property type="entry name" value="RECEPTOR-LIKE SERINE/THREONINE-PROTEIN KINASE SD1-8"/>
    <property type="match status" value="1"/>
</dbReference>
<evidence type="ECO:0000259" key="21">
    <source>
        <dbReference type="PROSITE" id="PS51473"/>
    </source>
</evidence>
<dbReference type="CDD" id="cd14066">
    <property type="entry name" value="STKc_IRAK"/>
    <property type="match status" value="1"/>
</dbReference>
<dbReference type="FunFam" id="1.10.510.10:FF:001697">
    <property type="entry name" value="Uncharacterized protein"/>
    <property type="match status" value="1"/>
</dbReference>
<evidence type="ECO:0000256" key="18">
    <source>
        <dbReference type="PROSITE-ProRule" id="PRU10141"/>
    </source>
</evidence>
<comment type="catalytic activity">
    <reaction evidence="17">
        <text>L-seryl-[protein] + ATP = O-phospho-L-seryl-[protein] + ADP + H(+)</text>
        <dbReference type="Rhea" id="RHEA:17989"/>
        <dbReference type="Rhea" id="RHEA-COMP:9863"/>
        <dbReference type="Rhea" id="RHEA-COMP:11604"/>
        <dbReference type="ChEBI" id="CHEBI:15378"/>
        <dbReference type="ChEBI" id="CHEBI:29999"/>
        <dbReference type="ChEBI" id="CHEBI:30616"/>
        <dbReference type="ChEBI" id="CHEBI:83421"/>
        <dbReference type="ChEBI" id="CHEBI:456216"/>
        <dbReference type="EC" id="2.7.11.1"/>
    </reaction>
</comment>
<dbReference type="PROSITE" id="PS00108">
    <property type="entry name" value="PROTEIN_KINASE_ST"/>
    <property type="match status" value="1"/>
</dbReference>
<feature type="domain" description="Protein kinase" evidence="20">
    <location>
        <begin position="355"/>
        <end position="643"/>
    </location>
</feature>
<dbReference type="Pfam" id="PF01657">
    <property type="entry name" value="Stress-antifung"/>
    <property type="match status" value="2"/>
</dbReference>
<evidence type="ECO:0000256" key="7">
    <source>
        <dbReference type="ARBA" id="ARBA00022737"/>
    </source>
</evidence>
<evidence type="ECO:0000256" key="6">
    <source>
        <dbReference type="ARBA" id="ARBA00022729"/>
    </source>
</evidence>
<dbReference type="SUPFAM" id="SSF56112">
    <property type="entry name" value="Protein kinase-like (PK-like)"/>
    <property type="match status" value="1"/>
</dbReference>
<keyword evidence="15" id="KW-0325">Glycoprotein</keyword>
<dbReference type="AlphaFoldDB" id="A0A061GFD2"/>
<keyword evidence="12 19" id="KW-0472">Membrane</keyword>
<dbReference type="GO" id="GO:0005886">
    <property type="term" value="C:plasma membrane"/>
    <property type="evidence" value="ECO:0000318"/>
    <property type="project" value="GO_Central"/>
</dbReference>
<dbReference type="InterPro" id="IPR002902">
    <property type="entry name" value="GNK2"/>
</dbReference>
<reference evidence="22 23" key="1">
    <citation type="journal article" date="2013" name="Genome Biol.">
        <title>The genome sequence of the most widely cultivated cacao type and its use to identify candidate genes regulating pod color.</title>
        <authorList>
            <person name="Motamayor J.C."/>
            <person name="Mockaitis K."/>
            <person name="Schmutz J."/>
            <person name="Haiminen N."/>
            <person name="Iii D.L."/>
            <person name="Cornejo O."/>
            <person name="Findley S.D."/>
            <person name="Zheng P."/>
            <person name="Utro F."/>
            <person name="Royaert S."/>
            <person name="Saski C."/>
            <person name="Jenkins J."/>
            <person name="Podicheti R."/>
            <person name="Zhao M."/>
            <person name="Scheffler B.E."/>
            <person name="Stack J.C."/>
            <person name="Feltus F.A."/>
            <person name="Mustiga G.M."/>
            <person name="Amores F."/>
            <person name="Phillips W."/>
            <person name="Marelli J.P."/>
            <person name="May G.D."/>
            <person name="Shapiro H."/>
            <person name="Ma J."/>
            <person name="Bustamante C.D."/>
            <person name="Schnell R.J."/>
            <person name="Main D."/>
            <person name="Gilbert D."/>
            <person name="Parida L."/>
            <person name="Kuhn D.N."/>
        </authorList>
    </citation>
    <scope>NUCLEOTIDE SEQUENCE [LARGE SCALE GENOMIC DNA]</scope>
    <source>
        <strain evidence="23">cv. Matina 1-6</strain>
    </source>
</reference>
<evidence type="ECO:0000256" key="8">
    <source>
        <dbReference type="ARBA" id="ARBA00022741"/>
    </source>
</evidence>
<evidence type="ECO:0000256" key="11">
    <source>
        <dbReference type="ARBA" id="ARBA00022989"/>
    </source>
</evidence>
<dbReference type="GO" id="GO:0004674">
    <property type="term" value="F:protein serine/threonine kinase activity"/>
    <property type="evidence" value="ECO:0000318"/>
    <property type="project" value="GO_Central"/>
</dbReference>
<gene>
    <name evidence="22" type="ORF">TCM_030149</name>
</gene>
<comment type="subcellular location">
    <subcellularLocation>
        <location evidence="1">Membrane</location>
        <topology evidence="1">Single-pass membrane protein</topology>
    </subcellularLocation>
</comment>
<dbReference type="Gene3D" id="1.10.510.10">
    <property type="entry name" value="Transferase(Phosphotransferase) domain 1"/>
    <property type="match status" value="1"/>
</dbReference>
<proteinExistence type="predicted"/>
<evidence type="ECO:0000256" key="3">
    <source>
        <dbReference type="ARBA" id="ARBA00022527"/>
    </source>
</evidence>
<keyword evidence="7" id="KW-0677">Repeat</keyword>
<dbReference type="SMART" id="SM00220">
    <property type="entry name" value="S_TKc"/>
    <property type="match status" value="1"/>
</dbReference>
<dbReference type="InterPro" id="IPR011009">
    <property type="entry name" value="Kinase-like_dom_sf"/>
</dbReference>
<evidence type="ECO:0000256" key="15">
    <source>
        <dbReference type="ARBA" id="ARBA00023180"/>
    </source>
</evidence>
<evidence type="ECO:0000256" key="16">
    <source>
        <dbReference type="ARBA" id="ARBA00047899"/>
    </source>
</evidence>
<evidence type="ECO:0000256" key="14">
    <source>
        <dbReference type="ARBA" id="ARBA00023170"/>
    </source>
</evidence>
<dbReference type="GO" id="GO:0006955">
    <property type="term" value="P:immune response"/>
    <property type="evidence" value="ECO:0000318"/>
    <property type="project" value="GO_Central"/>
</dbReference>
<dbReference type="Pfam" id="PF07714">
    <property type="entry name" value="PK_Tyr_Ser-Thr"/>
    <property type="match status" value="1"/>
</dbReference>
<dbReference type="EC" id="2.7.11.1" evidence="2"/>